<dbReference type="AlphaFoldDB" id="W3VP03"/>
<dbReference type="Gene3D" id="3.40.1790.10">
    <property type="entry name" value="Indigoidine synthase domain"/>
    <property type="match status" value="1"/>
</dbReference>
<accession>W3VP03</accession>
<dbReference type="OrthoDB" id="198885at2759"/>
<evidence type="ECO:0000256" key="5">
    <source>
        <dbReference type="ARBA" id="ARBA00023295"/>
    </source>
</evidence>
<gene>
    <name evidence="8" type="ORF">PaG_01539</name>
</gene>
<sequence length="834" mass="87517">MSQSGGSGSGSSQGGSRGGTARLTELPNFHPRDWCGSAILSPLLISEKYGSADHRTEEPAQKNYAEDKLPSSRSSTRSPERHFLFASVSYKELKVGEPILRQAAHALSRTPHPTLALSPAVRSALDPKTRAPVVALESTIITHGLPYPYNLEVAQELEQTVIDHGAVPATIALLDGKPLVGLDEPQLERLARCAIDPSKNTAIKASRRDIAHVLSKGHGSVGGTTVSGTMVLAHMAGVPIFATGGIGGVHRGAESTMDISADLTELGRTPVAVFCSGPKSILDIPRTLEVLETFGVSVTTFNPTGEFPAFYTSNSGLSVPYAGTDAQAAAAIFANAQLGLQSGHVFANPIPAEWNEVGQRIQQCVEQAVRESIQQGIDKKGKEVTPWLLKRLAQLIPESKKSNRALVVNNAKKAAQVAVELSRIENEVQQVASTYALGGIPQTQLSTGKAGILMFGAAAVDITSQTQSAGTASKLAATTYPGRVSITLGGVARNVAETATRILSPLHTRSTPSPVKLVSPHGDDDFGILLRTGLGHAGMRTDGLFVPSGNHRTAVCSLMIDDSGDLISGVADMDIGKAALTSTSVDVNSLLELEAPRFVVFDGNIGQAHADELLEACRAYNASGETVQGSRPAVLTVFEPTSVAKSATVLPHFAAAAADGNTKQPISFTTPNAVELDWIHAAALDYGLLDPTKIQPTRLASSVPSSVLPQTALHKAHDLVQAGIFGTILLKLGRHGVVTIDISRAQHHPVPAGKVEVVNTTGCGDSFAGAFAASLFHLLAQSQETRAVAGRSSPGDRLDLAVRVGQLAARRTLLSTKAVGEGMEDLLLKQNRNT</sequence>
<keyword evidence="4" id="KW-0456">Lyase</keyword>
<organism evidence="8 9">
    <name type="scientific">Moesziomyces aphidis</name>
    <name type="common">Pseudozyma aphidis</name>
    <dbReference type="NCBI Taxonomy" id="84754"/>
    <lineage>
        <taxon>Eukaryota</taxon>
        <taxon>Fungi</taxon>
        <taxon>Dikarya</taxon>
        <taxon>Basidiomycota</taxon>
        <taxon>Ustilaginomycotina</taxon>
        <taxon>Ustilaginomycetes</taxon>
        <taxon>Ustilaginales</taxon>
        <taxon>Ustilaginaceae</taxon>
        <taxon>Moesziomyces</taxon>
    </lineage>
</organism>
<evidence type="ECO:0000256" key="3">
    <source>
        <dbReference type="ARBA" id="ARBA00023211"/>
    </source>
</evidence>
<evidence type="ECO:0000259" key="7">
    <source>
        <dbReference type="Pfam" id="PF00294"/>
    </source>
</evidence>
<dbReference type="HAMAP" id="MF_01876">
    <property type="entry name" value="PsiMP_glycosidase"/>
    <property type="match status" value="1"/>
</dbReference>
<keyword evidence="9" id="KW-1185">Reference proteome</keyword>
<evidence type="ECO:0000313" key="9">
    <source>
        <dbReference type="Proteomes" id="UP000019462"/>
    </source>
</evidence>
<dbReference type="GO" id="GO:0016798">
    <property type="term" value="F:hydrolase activity, acting on glycosyl bonds"/>
    <property type="evidence" value="ECO:0007669"/>
    <property type="project" value="UniProtKB-KW"/>
</dbReference>
<comment type="caution">
    <text evidence="8">The sequence shown here is derived from an EMBL/GenBank/DDBJ whole genome shotgun (WGS) entry which is preliminary data.</text>
</comment>
<dbReference type="Pfam" id="PF00294">
    <property type="entry name" value="PfkB"/>
    <property type="match status" value="2"/>
</dbReference>
<dbReference type="EMBL" id="AWNI01000008">
    <property type="protein sequence ID" value="ETS63264.1"/>
    <property type="molecule type" value="Genomic_DNA"/>
</dbReference>
<feature type="domain" description="Carbohydrate kinase PfkB" evidence="7">
    <location>
        <begin position="454"/>
        <end position="619"/>
    </location>
</feature>
<keyword evidence="1" id="KW-0479">Metal-binding</keyword>
<evidence type="ECO:0000256" key="1">
    <source>
        <dbReference type="ARBA" id="ARBA00022723"/>
    </source>
</evidence>
<dbReference type="PANTHER" id="PTHR42909:SF1">
    <property type="entry name" value="CARBOHYDRATE KINASE PFKB DOMAIN-CONTAINING PROTEIN"/>
    <property type="match status" value="1"/>
</dbReference>
<keyword evidence="3" id="KW-0464">Manganese</keyword>
<dbReference type="GO" id="GO:0004730">
    <property type="term" value="F:pseudouridylate synthase activity"/>
    <property type="evidence" value="ECO:0007669"/>
    <property type="project" value="InterPro"/>
</dbReference>
<evidence type="ECO:0000256" key="6">
    <source>
        <dbReference type="SAM" id="MobiDB-lite"/>
    </source>
</evidence>
<dbReference type="HOGENOM" id="CLU_012201_3_2_1"/>
<evidence type="ECO:0000313" key="8">
    <source>
        <dbReference type="EMBL" id="ETS63264.1"/>
    </source>
</evidence>
<feature type="region of interest" description="Disordered" evidence="6">
    <location>
        <begin position="1"/>
        <end position="32"/>
    </location>
</feature>
<dbReference type="GO" id="GO:0005737">
    <property type="term" value="C:cytoplasm"/>
    <property type="evidence" value="ECO:0007669"/>
    <property type="project" value="TreeGrafter"/>
</dbReference>
<dbReference type="SUPFAM" id="SSF53613">
    <property type="entry name" value="Ribokinase-like"/>
    <property type="match status" value="1"/>
</dbReference>
<reference evidence="8 9" key="1">
    <citation type="journal article" date="2014" name="Genome Announc.">
        <title>Genome sequence of the basidiomycetous fungus Pseudozyma aphidis DSM70725, an efficient producer of biosurfactant mannosylerythritol lipids.</title>
        <authorList>
            <person name="Lorenz S."/>
            <person name="Guenther M."/>
            <person name="Grumaz C."/>
            <person name="Rupp S."/>
            <person name="Zibek S."/>
            <person name="Sohn K."/>
        </authorList>
    </citation>
    <scope>NUCLEOTIDE SEQUENCE [LARGE SCALE GENOMIC DNA]</scope>
    <source>
        <strain evidence="9">ATCC 32657 / CBS 517.83 / DSM 70725 / JCM 10318 / NBRC 10182 / NRRL Y-7954 / St-0401</strain>
    </source>
</reference>
<evidence type="ECO:0000256" key="2">
    <source>
        <dbReference type="ARBA" id="ARBA00022801"/>
    </source>
</evidence>
<feature type="domain" description="Carbohydrate kinase PfkB" evidence="7">
    <location>
        <begin position="710"/>
        <end position="810"/>
    </location>
</feature>
<dbReference type="InterPro" id="IPR022830">
    <property type="entry name" value="Indigdn_synthA-like"/>
</dbReference>
<dbReference type="SUPFAM" id="SSF110581">
    <property type="entry name" value="Indigoidine synthase A-like"/>
    <property type="match status" value="1"/>
</dbReference>
<dbReference type="Proteomes" id="UP000019462">
    <property type="component" value="Unassembled WGS sequence"/>
</dbReference>
<protein>
    <recommendedName>
        <fullName evidence="7">Carbohydrate kinase PfkB domain-containing protein</fullName>
    </recommendedName>
</protein>
<dbReference type="Gene3D" id="3.40.1190.20">
    <property type="match status" value="1"/>
</dbReference>
<feature type="region of interest" description="Disordered" evidence="6">
    <location>
        <begin position="53"/>
        <end position="77"/>
    </location>
</feature>
<dbReference type="GO" id="GO:0046872">
    <property type="term" value="F:metal ion binding"/>
    <property type="evidence" value="ECO:0007669"/>
    <property type="project" value="UniProtKB-KW"/>
</dbReference>
<proteinExistence type="inferred from homology"/>
<feature type="compositionally biased region" description="Gly residues" evidence="6">
    <location>
        <begin position="1"/>
        <end position="18"/>
    </location>
</feature>
<keyword evidence="2" id="KW-0378">Hydrolase</keyword>
<keyword evidence="5" id="KW-0326">Glycosidase</keyword>
<feature type="compositionally biased region" description="Basic and acidic residues" evidence="6">
    <location>
        <begin position="53"/>
        <end position="70"/>
    </location>
</feature>
<evidence type="ECO:0000256" key="4">
    <source>
        <dbReference type="ARBA" id="ARBA00023239"/>
    </source>
</evidence>
<dbReference type="InterPro" id="IPR007342">
    <property type="entry name" value="PsuG"/>
</dbReference>
<dbReference type="InterPro" id="IPR011611">
    <property type="entry name" value="PfkB_dom"/>
</dbReference>
<name>W3VP03_MOEAP</name>
<dbReference type="Pfam" id="PF04227">
    <property type="entry name" value="Indigoidine_A"/>
    <property type="match status" value="1"/>
</dbReference>
<dbReference type="PANTHER" id="PTHR42909">
    <property type="entry name" value="ZGC:136858"/>
    <property type="match status" value="1"/>
</dbReference>
<dbReference type="InterPro" id="IPR029056">
    <property type="entry name" value="Ribokinase-like"/>
</dbReference>